<dbReference type="Proteomes" id="UP001472677">
    <property type="component" value="Unassembled WGS sequence"/>
</dbReference>
<comment type="caution">
    <text evidence="1">The sequence shown here is derived from an EMBL/GenBank/DDBJ whole genome shotgun (WGS) entry which is preliminary data.</text>
</comment>
<evidence type="ECO:0000313" key="2">
    <source>
        <dbReference type="Proteomes" id="UP001472677"/>
    </source>
</evidence>
<evidence type="ECO:0000313" key="1">
    <source>
        <dbReference type="EMBL" id="KAK8564338.1"/>
    </source>
</evidence>
<proteinExistence type="predicted"/>
<evidence type="ECO:0008006" key="3">
    <source>
        <dbReference type="Google" id="ProtNLM"/>
    </source>
</evidence>
<organism evidence="1 2">
    <name type="scientific">Hibiscus sabdariffa</name>
    <name type="common">roselle</name>
    <dbReference type="NCBI Taxonomy" id="183260"/>
    <lineage>
        <taxon>Eukaryota</taxon>
        <taxon>Viridiplantae</taxon>
        <taxon>Streptophyta</taxon>
        <taxon>Embryophyta</taxon>
        <taxon>Tracheophyta</taxon>
        <taxon>Spermatophyta</taxon>
        <taxon>Magnoliopsida</taxon>
        <taxon>eudicotyledons</taxon>
        <taxon>Gunneridae</taxon>
        <taxon>Pentapetalae</taxon>
        <taxon>rosids</taxon>
        <taxon>malvids</taxon>
        <taxon>Malvales</taxon>
        <taxon>Malvaceae</taxon>
        <taxon>Malvoideae</taxon>
        <taxon>Hibiscus</taxon>
    </lineage>
</organism>
<name>A0ABR2EQP3_9ROSI</name>
<dbReference type="EMBL" id="JBBPBM010000011">
    <property type="protein sequence ID" value="KAK8564338.1"/>
    <property type="molecule type" value="Genomic_DNA"/>
</dbReference>
<gene>
    <name evidence="1" type="ORF">V6N12_036464</name>
</gene>
<accession>A0ABR2EQP3</accession>
<sequence length="228" mass="25862">MSPLDPLPRAFSLLIKQINNMNPIQLLGQNLVLLPSAPDSSSGPLTRFSSNGSSFGSLRISRSVPSSLRKLPRFLHALWRHFCHCLGYNPQKNPLLHSPQELINPIGKTGTTSPLSLLQSVTVFSYDSQLISWSSFYNRKTRIGTTSIMSPIDTISLFTCALHRATRRKRWIISFKFSTFPWKIPVFFLMEETLAGTVAVRHRLLPPFQVLCDNAGLIEPRWNVYIYF</sequence>
<keyword evidence="2" id="KW-1185">Reference proteome</keyword>
<reference evidence="1 2" key="1">
    <citation type="journal article" date="2024" name="G3 (Bethesda)">
        <title>Genome assembly of Hibiscus sabdariffa L. provides insights into metabolisms of medicinal natural products.</title>
        <authorList>
            <person name="Kim T."/>
        </authorList>
    </citation>
    <scope>NUCLEOTIDE SEQUENCE [LARGE SCALE GENOMIC DNA]</scope>
    <source>
        <strain evidence="1">TK-2024</strain>
        <tissue evidence="1">Old leaves</tissue>
    </source>
</reference>
<protein>
    <recommendedName>
        <fullName evidence="3">Maturase K</fullName>
    </recommendedName>
</protein>